<reference evidence="5 6" key="1">
    <citation type="submission" date="2018-10" db="EMBL/GenBank/DDBJ databases">
        <title>Genomic Encyclopedia of Type Strains, Phase IV (KMG-IV): sequencing the most valuable type-strain genomes for metagenomic binning, comparative biology and taxonomic classification.</title>
        <authorList>
            <person name="Goeker M."/>
        </authorList>
    </citation>
    <scope>NUCLEOTIDE SEQUENCE [LARGE SCALE GENOMIC DNA]</scope>
    <source>
        <strain evidence="5 6">DSM 13574</strain>
    </source>
</reference>
<dbReference type="InterPro" id="IPR011234">
    <property type="entry name" value="Fumarylacetoacetase-like_C"/>
</dbReference>
<evidence type="ECO:0000256" key="1">
    <source>
        <dbReference type="ARBA" id="ARBA00010211"/>
    </source>
</evidence>
<evidence type="ECO:0000313" key="6">
    <source>
        <dbReference type="Proteomes" id="UP000279669"/>
    </source>
</evidence>
<evidence type="ECO:0000313" key="5">
    <source>
        <dbReference type="EMBL" id="RMA76656.1"/>
    </source>
</evidence>
<dbReference type="SUPFAM" id="SSF56529">
    <property type="entry name" value="FAH"/>
    <property type="match status" value="1"/>
</dbReference>
<dbReference type="Pfam" id="PF10370">
    <property type="entry name" value="Rv2993c-like_N"/>
    <property type="match status" value="1"/>
</dbReference>
<dbReference type="PANTHER" id="PTHR42796">
    <property type="entry name" value="FUMARYLACETOACETATE HYDROLASE DOMAIN-CONTAINING PROTEIN 2A-RELATED"/>
    <property type="match status" value="1"/>
</dbReference>
<evidence type="ECO:0000256" key="2">
    <source>
        <dbReference type="ARBA" id="ARBA00022723"/>
    </source>
</evidence>
<evidence type="ECO:0000259" key="3">
    <source>
        <dbReference type="Pfam" id="PF01557"/>
    </source>
</evidence>
<proteinExistence type="inferred from homology"/>
<dbReference type="InterPro" id="IPR018833">
    <property type="entry name" value="Rv2993c-like_N"/>
</dbReference>
<evidence type="ECO:0000259" key="4">
    <source>
        <dbReference type="Pfam" id="PF10370"/>
    </source>
</evidence>
<dbReference type="Pfam" id="PF01557">
    <property type="entry name" value="FAA_hydrolase"/>
    <property type="match status" value="1"/>
</dbReference>
<sequence length="319" mass="35931">MTTKDDLQEIKSNIPDDLKYSNWMYNEYRLGAGRYIQSFRISQGGNQKKKMEVKNMKLVRFQKDGKTSYGVLEENNIKVIDGDIFEDFTVTNNIYPLTEVTLKAPCNPSKIVCVGLNYRDHAEEMKDRIPEEPVLFIKPSTAVIGPKESIIYPKMSDQVDYEAELAVVIKDKIKDIEEGQVKEHILGYTCFNDVTARDLQKKDGQWTRAKSFDTFAPFGPSIVTDVDPSNLNIQLLLNDQIKQNSNTNQLIFSVRKLVSFISKIMTLNPGDVIATGTPSGVGPMNVGDKVAVKIEKIGILENYVVDINHPNNPNSSIVF</sequence>
<accession>A0ABX9UFU1</accession>
<keyword evidence="6" id="KW-1185">Reference proteome</keyword>
<dbReference type="EMBL" id="REFG01000001">
    <property type="protein sequence ID" value="RMA76656.1"/>
    <property type="molecule type" value="Genomic_DNA"/>
</dbReference>
<protein>
    <submittedName>
        <fullName evidence="5">2-keto-4-pentenoate hydratase/2-oxohepta-3-ene-1,7-dioic acid hydratase in catechol pathway</fullName>
    </submittedName>
</protein>
<comment type="caution">
    <text evidence="5">The sequence shown here is derived from an EMBL/GenBank/DDBJ whole genome shotgun (WGS) entry which is preliminary data.</text>
</comment>
<feature type="domain" description="Fumarylacetoacetase-like C-terminal" evidence="3">
    <location>
        <begin position="110"/>
        <end position="305"/>
    </location>
</feature>
<dbReference type="InterPro" id="IPR051121">
    <property type="entry name" value="FAH"/>
</dbReference>
<dbReference type="Proteomes" id="UP000279669">
    <property type="component" value="Unassembled WGS sequence"/>
</dbReference>
<dbReference type="Gene3D" id="3.90.850.10">
    <property type="entry name" value="Fumarylacetoacetase-like, C-terminal domain"/>
    <property type="match status" value="1"/>
</dbReference>
<feature type="domain" description="Rv2993c-like N-terminal" evidence="4">
    <location>
        <begin position="56"/>
        <end position="105"/>
    </location>
</feature>
<dbReference type="PANTHER" id="PTHR42796:SF4">
    <property type="entry name" value="FUMARYLACETOACETATE HYDROLASE DOMAIN-CONTAINING PROTEIN 2A"/>
    <property type="match status" value="1"/>
</dbReference>
<comment type="similarity">
    <text evidence="1">Belongs to the FAH family.</text>
</comment>
<dbReference type="InterPro" id="IPR036663">
    <property type="entry name" value="Fumarylacetoacetase_C_sf"/>
</dbReference>
<organism evidence="5 6">
    <name type="scientific">Petrotoga olearia</name>
    <dbReference type="NCBI Taxonomy" id="156203"/>
    <lineage>
        <taxon>Bacteria</taxon>
        <taxon>Thermotogati</taxon>
        <taxon>Thermotogota</taxon>
        <taxon>Thermotogae</taxon>
        <taxon>Petrotogales</taxon>
        <taxon>Petrotogaceae</taxon>
        <taxon>Petrotoga</taxon>
    </lineage>
</organism>
<name>A0ABX9UFU1_9BACT</name>
<gene>
    <name evidence="5" type="ORF">C8D75_0309</name>
</gene>
<keyword evidence="2" id="KW-0479">Metal-binding</keyword>
<dbReference type="Gene3D" id="2.30.30.370">
    <property type="entry name" value="FAH"/>
    <property type="match status" value="1"/>
</dbReference>